<dbReference type="Proteomes" id="UP000094112">
    <property type="component" value="Unassembled WGS sequence"/>
</dbReference>
<proteinExistence type="predicted"/>
<keyword evidence="3 5" id="KW-1133">Transmembrane helix</keyword>
<dbReference type="Gene3D" id="1.20.1250.20">
    <property type="entry name" value="MFS general substrate transporter like domains"/>
    <property type="match status" value="1"/>
</dbReference>
<dbReference type="GO" id="GO:0022857">
    <property type="term" value="F:transmembrane transporter activity"/>
    <property type="evidence" value="ECO:0007669"/>
    <property type="project" value="InterPro"/>
</dbReference>
<dbReference type="RefSeq" id="XP_019035940.1">
    <property type="nucleotide sequence ID" value="XM_019182504.1"/>
</dbReference>
<evidence type="ECO:0000313" key="6">
    <source>
        <dbReference type="EMBL" id="ODQ56733.1"/>
    </source>
</evidence>
<feature type="transmembrane region" description="Helical" evidence="5">
    <location>
        <begin position="484"/>
        <end position="506"/>
    </location>
</feature>
<dbReference type="InterPro" id="IPR036259">
    <property type="entry name" value="MFS_trans_sf"/>
</dbReference>
<dbReference type="EMBL" id="KV454215">
    <property type="protein sequence ID" value="ODQ56733.1"/>
    <property type="molecule type" value="Genomic_DNA"/>
</dbReference>
<evidence type="ECO:0000256" key="4">
    <source>
        <dbReference type="ARBA" id="ARBA00023136"/>
    </source>
</evidence>
<evidence type="ECO:0000256" key="2">
    <source>
        <dbReference type="ARBA" id="ARBA00022692"/>
    </source>
</evidence>
<feature type="transmembrane region" description="Helical" evidence="5">
    <location>
        <begin position="426"/>
        <end position="446"/>
    </location>
</feature>
<keyword evidence="2 5" id="KW-0812">Transmembrane</keyword>
<organism evidence="6 7">
    <name type="scientific">Wickerhamomyces anomalus (strain ATCC 58044 / CBS 1984 / NCYC 433 / NRRL Y-366-8)</name>
    <name type="common">Yeast</name>
    <name type="synonym">Hansenula anomala</name>
    <dbReference type="NCBI Taxonomy" id="683960"/>
    <lineage>
        <taxon>Eukaryota</taxon>
        <taxon>Fungi</taxon>
        <taxon>Dikarya</taxon>
        <taxon>Ascomycota</taxon>
        <taxon>Saccharomycotina</taxon>
        <taxon>Saccharomycetes</taxon>
        <taxon>Phaffomycetales</taxon>
        <taxon>Wickerhamomycetaceae</taxon>
        <taxon>Wickerhamomyces</taxon>
    </lineage>
</organism>
<reference evidence="6 7" key="1">
    <citation type="journal article" date="2016" name="Proc. Natl. Acad. Sci. U.S.A.">
        <title>Comparative genomics of biotechnologically important yeasts.</title>
        <authorList>
            <person name="Riley R."/>
            <person name="Haridas S."/>
            <person name="Wolfe K.H."/>
            <person name="Lopes M.R."/>
            <person name="Hittinger C.T."/>
            <person name="Goeker M."/>
            <person name="Salamov A.A."/>
            <person name="Wisecaver J.H."/>
            <person name="Long T.M."/>
            <person name="Calvey C.H."/>
            <person name="Aerts A.L."/>
            <person name="Barry K.W."/>
            <person name="Choi C."/>
            <person name="Clum A."/>
            <person name="Coughlan A.Y."/>
            <person name="Deshpande S."/>
            <person name="Douglass A.P."/>
            <person name="Hanson S.J."/>
            <person name="Klenk H.-P."/>
            <person name="LaButti K.M."/>
            <person name="Lapidus A."/>
            <person name="Lindquist E.A."/>
            <person name="Lipzen A.M."/>
            <person name="Meier-Kolthoff J.P."/>
            <person name="Ohm R.A."/>
            <person name="Otillar R.P."/>
            <person name="Pangilinan J.L."/>
            <person name="Peng Y."/>
            <person name="Rokas A."/>
            <person name="Rosa C.A."/>
            <person name="Scheuner C."/>
            <person name="Sibirny A.A."/>
            <person name="Slot J.C."/>
            <person name="Stielow J.B."/>
            <person name="Sun H."/>
            <person name="Kurtzman C.P."/>
            <person name="Blackwell M."/>
            <person name="Grigoriev I.V."/>
            <person name="Jeffries T.W."/>
        </authorList>
    </citation>
    <scope>NUCLEOTIDE SEQUENCE [LARGE SCALE GENOMIC DNA]</scope>
    <source>
        <strain evidence="7">ATCC 58044 / CBS 1984 / NCYC 433 / NRRL Y-366-8</strain>
    </source>
</reference>
<dbReference type="PANTHER" id="PTHR23507">
    <property type="entry name" value="ZGC:174356"/>
    <property type="match status" value="1"/>
</dbReference>
<feature type="transmembrane region" description="Helical" evidence="5">
    <location>
        <begin position="158"/>
        <end position="178"/>
    </location>
</feature>
<evidence type="ECO:0000256" key="3">
    <source>
        <dbReference type="ARBA" id="ARBA00022989"/>
    </source>
</evidence>
<dbReference type="OrthoDB" id="3026777at2759"/>
<feature type="transmembrane region" description="Helical" evidence="5">
    <location>
        <begin position="126"/>
        <end position="146"/>
    </location>
</feature>
<keyword evidence="4 5" id="KW-0472">Membrane</keyword>
<dbReference type="PROSITE" id="PS00216">
    <property type="entry name" value="SUGAR_TRANSPORT_1"/>
    <property type="match status" value="1"/>
</dbReference>
<evidence type="ECO:0000256" key="5">
    <source>
        <dbReference type="SAM" id="Phobius"/>
    </source>
</evidence>
<evidence type="ECO:0000313" key="7">
    <source>
        <dbReference type="Proteomes" id="UP000094112"/>
    </source>
</evidence>
<dbReference type="AlphaFoldDB" id="A0A1E3NUH5"/>
<sequence length="582" mass="64849">MRKDTTTTETSTLLRDNDAIIENAAVDVFESVITDQDDPDDNEDIRWLREERLHHQNKLWYEKPTVFLLSLALLLYFTSMGIQISAKIMLLMKQICRKVAEDHPDLSEEYINNNCRGPLVQGELSFLTSIVTFFTGAFSCLMSGKMGELSDRFGRKPILAIVALTTLLGRCFTAYLLMDGRTYHRGLFILSSVVEEMTGGNTVVVSVSSSYITDIVEPHERIVSLGFMIGTLYGGLAIGPLLGNIVIKYIGHGNDIYALYAGLVLCALFALILVFVIKESRPMKLRRKSQSTHLRRKASFTSSIHSSQSTSMYNQFQLWRIVDIFSPLKKLWIAKHPEQGFKPRINVLIMIFSDCVLSLASAAYTSTLVLYTTYYFNWGTDNIGYYVSMVGFSKSFCLYAVSPVLLHFLKKFLTIKKKSIDSVDLAVIFIGLIFDSLGPLTVIFAIQSSQVYLSAIFASLGALAGPTIQSSIVKYVSETQTGEVFGAIALIKNFILCLGPPIFLQIYSKSVATFPTLVFWITVFMFIISIALSTFLRSHKESEDGSIVTTIVDADEEEAAMLINQSDNGLFKAPSVGNSSRK</sequence>
<evidence type="ECO:0008006" key="8">
    <source>
        <dbReference type="Google" id="ProtNLM"/>
    </source>
</evidence>
<name>A0A1E3NUH5_WICAA</name>
<dbReference type="SUPFAM" id="SSF103473">
    <property type="entry name" value="MFS general substrate transporter"/>
    <property type="match status" value="1"/>
</dbReference>
<accession>A0A1E3NUH5</accession>
<dbReference type="GeneID" id="30199750"/>
<protein>
    <recommendedName>
        <fullName evidence="8">Major facilitator superfamily (MFS) profile domain-containing protein</fullName>
    </recommendedName>
</protein>
<gene>
    <name evidence="6" type="ORF">WICANDRAFT_37026</name>
</gene>
<dbReference type="InterPro" id="IPR005829">
    <property type="entry name" value="Sugar_transporter_CS"/>
</dbReference>
<dbReference type="Pfam" id="PF07690">
    <property type="entry name" value="MFS_1"/>
    <property type="match status" value="1"/>
</dbReference>
<comment type="subcellular location">
    <subcellularLocation>
        <location evidence="1">Membrane</location>
        <topology evidence="1">Multi-pass membrane protein</topology>
    </subcellularLocation>
</comment>
<feature type="transmembrane region" description="Helical" evidence="5">
    <location>
        <begin position="452"/>
        <end position="472"/>
    </location>
</feature>
<feature type="transmembrane region" description="Helical" evidence="5">
    <location>
        <begin position="383"/>
        <end position="406"/>
    </location>
</feature>
<feature type="transmembrane region" description="Helical" evidence="5">
    <location>
        <begin position="345"/>
        <end position="371"/>
    </location>
</feature>
<feature type="transmembrane region" description="Helical" evidence="5">
    <location>
        <begin position="256"/>
        <end position="277"/>
    </location>
</feature>
<dbReference type="GO" id="GO:0016020">
    <property type="term" value="C:membrane"/>
    <property type="evidence" value="ECO:0007669"/>
    <property type="project" value="UniProtKB-SubCell"/>
</dbReference>
<evidence type="ECO:0000256" key="1">
    <source>
        <dbReference type="ARBA" id="ARBA00004141"/>
    </source>
</evidence>
<feature type="transmembrane region" description="Helical" evidence="5">
    <location>
        <begin position="518"/>
        <end position="536"/>
    </location>
</feature>
<dbReference type="PANTHER" id="PTHR23507:SF1">
    <property type="entry name" value="FI18259P1-RELATED"/>
    <property type="match status" value="1"/>
</dbReference>
<feature type="transmembrane region" description="Helical" evidence="5">
    <location>
        <begin position="225"/>
        <end position="250"/>
    </location>
</feature>
<keyword evidence="7" id="KW-1185">Reference proteome</keyword>
<feature type="transmembrane region" description="Helical" evidence="5">
    <location>
        <begin position="66"/>
        <end position="90"/>
    </location>
</feature>
<dbReference type="InterPro" id="IPR011701">
    <property type="entry name" value="MFS"/>
</dbReference>